<feature type="compositionally biased region" description="Basic and acidic residues" evidence="1">
    <location>
        <begin position="204"/>
        <end position="222"/>
    </location>
</feature>
<feature type="compositionally biased region" description="Low complexity" evidence="1">
    <location>
        <begin position="135"/>
        <end position="151"/>
    </location>
</feature>
<feature type="compositionally biased region" description="Basic and acidic residues" evidence="1">
    <location>
        <begin position="7"/>
        <end position="30"/>
    </location>
</feature>
<feature type="compositionally biased region" description="Basic and acidic residues" evidence="1">
    <location>
        <begin position="692"/>
        <end position="701"/>
    </location>
</feature>
<accession>A0ABR4EP91</accession>
<gene>
    <name evidence="2" type="ORF">FJTKL_08996</name>
</gene>
<feature type="compositionally biased region" description="Polar residues" evidence="1">
    <location>
        <begin position="302"/>
        <end position="317"/>
    </location>
</feature>
<organism evidence="2 3">
    <name type="scientific">Diaporthe vaccinii</name>
    <dbReference type="NCBI Taxonomy" id="105482"/>
    <lineage>
        <taxon>Eukaryota</taxon>
        <taxon>Fungi</taxon>
        <taxon>Dikarya</taxon>
        <taxon>Ascomycota</taxon>
        <taxon>Pezizomycotina</taxon>
        <taxon>Sordariomycetes</taxon>
        <taxon>Sordariomycetidae</taxon>
        <taxon>Diaporthales</taxon>
        <taxon>Diaporthaceae</taxon>
        <taxon>Diaporthe</taxon>
        <taxon>Diaporthe eres species complex</taxon>
    </lineage>
</organism>
<feature type="compositionally biased region" description="Low complexity" evidence="1">
    <location>
        <begin position="557"/>
        <end position="582"/>
    </location>
</feature>
<feature type="compositionally biased region" description="Basic and acidic residues" evidence="1">
    <location>
        <begin position="289"/>
        <end position="301"/>
    </location>
</feature>
<feature type="compositionally biased region" description="Basic and acidic residues" evidence="1">
    <location>
        <begin position="398"/>
        <end position="408"/>
    </location>
</feature>
<reference evidence="2 3" key="1">
    <citation type="submission" date="2024-03" db="EMBL/GenBank/DDBJ databases">
        <title>A high-quality draft genome sequence of Diaporthe vaccinii, a causative agent of upright dieback and viscid rot disease in cranberry plants.</title>
        <authorList>
            <person name="Sarrasin M."/>
            <person name="Lang B.F."/>
            <person name="Burger G."/>
        </authorList>
    </citation>
    <scope>NUCLEOTIDE SEQUENCE [LARGE SCALE GENOMIC DNA]</scope>
    <source>
        <strain evidence="2 3">IS7</strain>
    </source>
</reference>
<feature type="compositionally biased region" description="Low complexity" evidence="1">
    <location>
        <begin position="666"/>
        <end position="678"/>
    </location>
</feature>
<dbReference type="EMBL" id="JBAWTH010000037">
    <property type="protein sequence ID" value="KAL2284269.1"/>
    <property type="molecule type" value="Genomic_DNA"/>
</dbReference>
<evidence type="ECO:0000313" key="2">
    <source>
        <dbReference type="EMBL" id="KAL2284269.1"/>
    </source>
</evidence>
<feature type="compositionally biased region" description="Basic and acidic residues" evidence="1">
    <location>
        <begin position="163"/>
        <end position="188"/>
    </location>
</feature>
<feature type="compositionally biased region" description="Basic and acidic residues" evidence="1">
    <location>
        <begin position="622"/>
        <end position="640"/>
    </location>
</feature>
<feature type="compositionally biased region" description="Polar residues" evidence="1">
    <location>
        <begin position="342"/>
        <end position="354"/>
    </location>
</feature>
<feature type="compositionally biased region" description="Basic and acidic residues" evidence="1">
    <location>
        <begin position="44"/>
        <end position="75"/>
    </location>
</feature>
<feature type="compositionally biased region" description="Polar residues" evidence="1">
    <location>
        <begin position="652"/>
        <end position="665"/>
    </location>
</feature>
<name>A0ABR4EP91_9PEZI</name>
<feature type="compositionally biased region" description="Polar residues" evidence="1">
    <location>
        <begin position="496"/>
        <end position="505"/>
    </location>
</feature>
<feature type="compositionally biased region" description="Polar residues" evidence="1">
    <location>
        <begin position="514"/>
        <end position="530"/>
    </location>
</feature>
<feature type="region of interest" description="Disordered" evidence="1">
    <location>
        <begin position="287"/>
        <end position="383"/>
    </location>
</feature>
<comment type="caution">
    <text evidence="2">The sequence shown here is derived from an EMBL/GenBank/DDBJ whole genome shotgun (WGS) entry which is preliminary data.</text>
</comment>
<feature type="region of interest" description="Disordered" evidence="1">
    <location>
        <begin position="1"/>
        <end position="270"/>
    </location>
</feature>
<feature type="compositionally biased region" description="Basic and acidic residues" evidence="1">
    <location>
        <begin position="109"/>
        <end position="119"/>
    </location>
</feature>
<feature type="compositionally biased region" description="Low complexity" evidence="1">
    <location>
        <begin position="189"/>
        <end position="203"/>
    </location>
</feature>
<evidence type="ECO:0000313" key="3">
    <source>
        <dbReference type="Proteomes" id="UP001600888"/>
    </source>
</evidence>
<feature type="region of interest" description="Disordered" evidence="1">
    <location>
        <begin position="620"/>
        <end position="701"/>
    </location>
</feature>
<feature type="region of interest" description="Disordered" evidence="1">
    <location>
        <begin position="397"/>
        <end position="599"/>
    </location>
</feature>
<proteinExistence type="predicted"/>
<sequence>MSNLGQKIKEAFTGHHDQDKSDVKTPDVKTPDVNAPGAFPSDEPSTKHHSDHNKLTKEAPGHTHQEVSDDVERGALHHTGHSHHDPEPETKQATSEAGNYPYWGNLPREGGEHVHRSEGPDSGVTKQQHGLGKDSGLATGALATGASTAGARHLGSEGSKYQDTNRTDEITRADATEGSKYDHSKRDAGIAGTAGAAGATYLATRDKDDADKSEKKPTHEVSKTPGHSDTSKSTQQTKTSTTTQKPVEAATPTKTTSAGDNDSHRKEAALAAGAGAAGLAGAGYYASQKGDKQHDATHDTGSHGTQGSTIQAPSHTATSHHDPVIETQKATSAAGNYPYWSNDDSANRVTQNTGPAEAATPSKTTSSGDNESHRKEQALAAGAGASGLAGAGYLASKNLDDRKVDRESSPTPGQTAPGVKESSTEHRTHASTGHHDPEYDAQRATSGAGNYPHWDNDKKDNDNNRGLAAAGVGGAGLAGAGLLASNRTEERKDELPSSTRETTSGVAAPGSLAQRDTTSRQVDPTTSGGIHNTVVGAGSSEYSHPVGSSNTTGAGYQTQPSSQPSQPVAQAAAQQAWNKQQPTSSDTVGDTGKDNKHSDLKYAAAGTAFGAGATGLAADYGQGKEHEMNPRSDTSEKVAERALGSDGKPHAPSSTEGSSGGYQKTASSGSTSGVAGLAGQSGPTGNGSKVLHKCDNCGHDNDISRYFNKDAIFRSQQ</sequence>
<protein>
    <submittedName>
        <fullName evidence="2">Uncharacterized protein</fullName>
    </submittedName>
</protein>
<keyword evidence="3" id="KW-1185">Reference proteome</keyword>
<feature type="compositionally biased region" description="Low complexity" evidence="1">
    <location>
        <begin position="231"/>
        <end position="245"/>
    </location>
</feature>
<dbReference type="Proteomes" id="UP001600888">
    <property type="component" value="Unassembled WGS sequence"/>
</dbReference>
<feature type="compositionally biased region" description="Basic and acidic residues" evidence="1">
    <location>
        <begin position="422"/>
        <end position="441"/>
    </location>
</feature>
<evidence type="ECO:0000256" key="1">
    <source>
        <dbReference type="SAM" id="MobiDB-lite"/>
    </source>
</evidence>
<feature type="compositionally biased region" description="Basic and acidic residues" evidence="1">
    <location>
        <begin position="454"/>
        <end position="463"/>
    </location>
</feature>
<feature type="compositionally biased region" description="Polar residues" evidence="1">
    <location>
        <begin position="540"/>
        <end position="556"/>
    </location>
</feature>